<accession>A0ABV9BC24</accession>
<feature type="region of interest" description="Disordered" evidence="1">
    <location>
        <begin position="1"/>
        <end position="42"/>
    </location>
</feature>
<evidence type="ECO:0000256" key="1">
    <source>
        <dbReference type="SAM" id="MobiDB-lite"/>
    </source>
</evidence>
<dbReference type="Proteomes" id="UP001595839">
    <property type="component" value="Unassembled WGS sequence"/>
</dbReference>
<evidence type="ECO:0000313" key="2">
    <source>
        <dbReference type="EMBL" id="MFC4508161.1"/>
    </source>
</evidence>
<feature type="compositionally biased region" description="Polar residues" evidence="1">
    <location>
        <begin position="33"/>
        <end position="42"/>
    </location>
</feature>
<proteinExistence type="predicted"/>
<reference evidence="3" key="1">
    <citation type="journal article" date="2019" name="Int. J. Syst. Evol. Microbiol.">
        <title>The Global Catalogue of Microorganisms (GCM) 10K type strain sequencing project: providing services to taxonomists for standard genome sequencing and annotation.</title>
        <authorList>
            <consortium name="The Broad Institute Genomics Platform"/>
            <consortium name="The Broad Institute Genome Sequencing Center for Infectious Disease"/>
            <person name="Wu L."/>
            <person name="Ma J."/>
        </authorList>
    </citation>
    <scope>NUCLEOTIDE SEQUENCE [LARGE SCALE GENOMIC DNA]</scope>
    <source>
        <strain evidence="3">CGMCC 4.7177</strain>
    </source>
</reference>
<protein>
    <submittedName>
        <fullName evidence="2">Uncharacterized protein</fullName>
    </submittedName>
</protein>
<dbReference type="RefSeq" id="WP_381187719.1">
    <property type="nucleotide sequence ID" value="NZ_JBHSFK010000069.1"/>
</dbReference>
<organism evidence="2 3">
    <name type="scientific">Streptomyces vulcanius</name>
    <dbReference type="NCBI Taxonomy" id="1441876"/>
    <lineage>
        <taxon>Bacteria</taxon>
        <taxon>Bacillati</taxon>
        <taxon>Actinomycetota</taxon>
        <taxon>Actinomycetes</taxon>
        <taxon>Kitasatosporales</taxon>
        <taxon>Streptomycetaceae</taxon>
        <taxon>Streptomyces</taxon>
    </lineage>
</organism>
<gene>
    <name evidence="2" type="ORF">ACFPIH_53750</name>
</gene>
<evidence type="ECO:0000313" key="3">
    <source>
        <dbReference type="Proteomes" id="UP001595839"/>
    </source>
</evidence>
<name>A0ABV9BC24_9ACTN</name>
<keyword evidence="3" id="KW-1185">Reference proteome</keyword>
<dbReference type="EMBL" id="JBHSFK010000069">
    <property type="protein sequence ID" value="MFC4508161.1"/>
    <property type="molecule type" value="Genomic_DNA"/>
</dbReference>
<comment type="caution">
    <text evidence="2">The sequence shown here is derived from an EMBL/GenBank/DDBJ whole genome shotgun (WGS) entry which is preliminary data.</text>
</comment>
<sequence>MSRYTIAPDASARTGGDAHTMLRPEVPTRTAGRKQQCNRLDT</sequence>